<sequence length="96" mass="10075">MICDEEEAAVLYAGLLSAPFITVDDTGAKHPRRDGIIHISREFGGGGAVDQDGLRICYEGPVIASIAPSRQCAINDGILCACATLHWSSAATVLCK</sequence>
<gene>
    <name evidence="1" type="ORF">C5750_10345</name>
</gene>
<dbReference type="Proteomes" id="UP000238563">
    <property type="component" value="Unassembled WGS sequence"/>
</dbReference>
<organism evidence="1 2">
    <name type="scientific">Phyllobacterium myrsinacearum</name>
    <dbReference type="NCBI Taxonomy" id="28101"/>
    <lineage>
        <taxon>Bacteria</taxon>
        <taxon>Pseudomonadati</taxon>
        <taxon>Pseudomonadota</taxon>
        <taxon>Alphaproteobacteria</taxon>
        <taxon>Hyphomicrobiales</taxon>
        <taxon>Phyllobacteriaceae</taxon>
        <taxon>Phyllobacterium</taxon>
    </lineage>
</organism>
<evidence type="ECO:0000313" key="1">
    <source>
        <dbReference type="EMBL" id="PRD55536.1"/>
    </source>
</evidence>
<proteinExistence type="predicted"/>
<reference evidence="1 2" key="1">
    <citation type="submission" date="2018-02" db="EMBL/GenBank/DDBJ databases">
        <title>The draft genome of Phyllobacterium myrsinacearum DSM5892.</title>
        <authorList>
            <person name="Li L."/>
            <person name="Liu L."/>
            <person name="Zhang X."/>
            <person name="Wang T."/>
        </authorList>
    </citation>
    <scope>NUCLEOTIDE SEQUENCE [LARGE SCALE GENOMIC DNA]</scope>
    <source>
        <strain evidence="1 2">DSM 5892</strain>
    </source>
</reference>
<dbReference type="AlphaFoldDB" id="A0A2S9JQL7"/>
<name>A0A2S9JQL7_9HYPH</name>
<evidence type="ECO:0000313" key="2">
    <source>
        <dbReference type="Proteomes" id="UP000238563"/>
    </source>
</evidence>
<dbReference type="EMBL" id="PVBT01000002">
    <property type="protein sequence ID" value="PRD55536.1"/>
    <property type="molecule type" value="Genomic_DNA"/>
</dbReference>
<dbReference type="OrthoDB" id="7773346at2"/>
<protein>
    <submittedName>
        <fullName evidence="1">Uncharacterized protein</fullName>
    </submittedName>
</protein>
<accession>A0A2S9JQL7</accession>
<keyword evidence="2" id="KW-1185">Reference proteome</keyword>
<comment type="caution">
    <text evidence="1">The sequence shown here is derived from an EMBL/GenBank/DDBJ whole genome shotgun (WGS) entry which is preliminary data.</text>
</comment>